<name>A0ABT7VEF0_9BACE</name>
<protein>
    <submittedName>
        <fullName evidence="2">LptE family protein</fullName>
    </submittedName>
</protein>
<reference evidence="2 3" key="1">
    <citation type="submission" date="2023-06" db="EMBL/GenBank/DDBJ databases">
        <authorList>
            <person name="Zeman M."/>
            <person name="Kubasova T."/>
            <person name="Jahodarova E."/>
            <person name="Nykrynova M."/>
            <person name="Rychlik I."/>
        </authorList>
    </citation>
    <scope>NUCLEOTIDE SEQUENCE [LARGE SCALE GENOMIC DNA]</scope>
    <source>
        <strain evidence="2 3">109_WCHN</strain>
    </source>
</reference>
<comment type="caution">
    <text evidence="2">The sequence shown here is derived from an EMBL/GenBank/DDBJ whole genome shotgun (WGS) entry which is preliminary data.</text>
</comment>
<dbReference type="RefSeq" id="WP_258339409.1">
    <property type="nucleotide sequence ID" value="NZ_JAUDEN010000002.1"/>
</dbReference>
<keyword evidence="1" id="KW-0732">Signal</keyword>
<gene>
    <name evidence="2" type="ORF">QUW60_01910</name>
</gene>
<evidence type="ECO:0000256" key="1">
    <source>
        <dbReference type="SAM" id="SignalP"/>
    </source>
</evidence>
<dbReference type="Pfam" id="PF04390">
    <property type="entry name" value="LptE"/>
    <property type="match status" value="1"/>
</dbReference>
<dbReference type="EMBL" id="JAUDEN010000002">
    <property type="protein sequence ID" value="MDM8323998.1"/>
    <property type="molecule type" value="Genomic_DNA"/>
</dbReference>
<proteinExistence type="predicted"/>
<sequence length="178" mass="20134">MGLINRIKKKTVVCFSAAVLCVLTACTISYKFNGSSINYDKVKTISFDNFPNRSAAFVWGPMESMFNTALQDKYMQQTRLRQVRQNGDLQLSGEITNYDAYNKGVGSDGYSTMAELRMTVNVRFVNNSNHAEDITDQQFSASREYNSSQQLSSVQEELVTQMIDEIVEQIFNATVANW</sequence>
<dbReference type="InterPro" id="IPR007485">
    <property type="entry name" value="LPS_assembly_LptE"/>
</dbReference>
<feature type="chain" id="PRO_5046390938" evidence="1">
    <location>
        <begin position="26"/>
        <end position="178"/>
    </location>
</feature>
<dbReference type="PROSITE" id="PS51257">
    <property type="entry name" value="PROKAR_LIPOPROTEIN"/>
    <property type="match status" value="1"/>
</dbReference>
<evidence type="ECO:0000313" key="3">
    <source>
        <dbReference type="Proteomes" id="UP001169458"/>
    </source>
</evidence>
<dbReference type="Gene3D" id="3.30.160.150">
    <property type="entry name" value="Lipoprotein like domain"/>
    <property type="match status" value="1"/>
</dbReference>
<organism evidence="2 3">
    <name type="scientific">Bacteroides gallinaceum</name>
    <dbReference type="NCBI Taxonomy" id="1462571"/>
    <lineage>
        <taxon>Bacteria</taxon>
        <taxon>Pseudomonadati</taxon>
        <taxon>Bacteroidota</taxon>
        <taxon>Bacteroidia</taxon>
        <taxon>Bacteroidales</taxon>
        <taxon>Bacteroidaceae</taxon>
        <taxon>Bacteroides</taxon>
    </lineage>
</organism>
<keyword evidence="3" id="KW-1185">Reference proteome</keyword>
<feature type="signal peptide" evidence="1">
    <location>
        <begin position="1"/>
        <end position="25"/>
    </location>
</feature>
<accession>A0ABT7VEF0</accession>
<reference evidence="3" key="2">
    <citation type="submission" date="2023-07" db="EMBL/GenBank/DDBJ databases">
        <title>Identification and characterization of horizontal gene transfer across gut microbiota members of farm animals based on homology search.</title>
        <authorList>
            <person name="Schwarzerova J."/>
            <person name="Nykrynova M."/>
            <person name="Jureckova K."/>
            <person name="Cejkova D."/>
            <person name="Rychlik I."/>
        </authorList>
    </citation>
    <scope>NUCLEOTIDE SEQUENCE [LARGE SCALE GENOMIC DNA]</scope>
    <source>
        <strain evidence="3">109_WCHN</strain>
    </source>
</reference>
<dbReference type="Proteomes" id="UP001169458">
    <property type="component" value="Unassembled WGS sequence"/>
</dbReference>
<evidence type="ECO:0000313" key="2">
    <source>
        <dbReference type="EMBL" id="MDM8323998.1"/>
    </source>
</evidence>